<dbReference type="Proteomes" id="UP000557204">
    <property type="component" value="Unassembled WGS sequence"/>
</dbReference>
<keyword evidence="2" id="KW-1185">Reference proteome</keyword>
<evidence type="ECO:0000313" key="2">
    <source>
        <dbReference type="Proteomes" id="UP000557204"/>
    </source>
</evidence>
<evidence type="ECO:0000313" key="1">
    <source>
        <dbReference type="EMBL" id="NNU26562.1"/>
    </source>
</evidence>
<gene>
    <name evidence="1" type="ORF">HLI28_03270</name>
</gene>
<dbReference type="EMBL" id="JABFAJ010000005">
    <property type="protein sequence ID" value="NNU26562.1"/>
    <property type="molecule type" value="Genomic_DNA"/>
</dbReference>
<dbReference type="AlphaFoldDB" id="A0A849JTE2"/>
<comment type="caution">
    <text evidence="1">The sequence shown here is derived from an EMBL/GenBank/DDBJ whole genome shotgun (WGS) entry which is preliminary data.</text>
</comment>
<accession>A0A849JTE2</accession>
<dbReference type="RefSeq" id="WP_171246063.1">
    <property type="nucleotide sequence ID" value="NZ_JABFAJ010000005.1"/>
</dbReference>
<proteinExistence type="predicted"/>
<name>A0A849JTE2_9MICO</name>
<protein>
    <submittedName>
        <fullName evidence="1">Uncharacterized protein</fullName>
    </submittedName>
</protein>
<organism evidence="1 2">
    <name type="scientific">Isoptericola sediminis</name>
    <dbReference type="NCBI Taxonomy" id="2733572"/>
    <lineage>
        <taxon>Bacteria</taxon>
        <taxon>Bacillati</taxon>
        <taxon>Actinomycetota</taxon>
        <taxon>Actinomycetes</taxon>
        <taxon>Micrococcales</taxon>
        <taxon>Promicromonosporaceae</taxon>
        <taxon>Isoptericola</taxon>
    </lineage>
</organism>
<reference evidence="1 2" key="1">
    <citation type="submission" date="2020-05" db="EMBL/GenBank/DDBJ databases">
        <title>Genome sequence of Isoptericola sp. JC619 isolated from Chilika lagoon, India.</title>
        <authorList>
            <person name="Kumar D."/>
            <person name="Appam K."/>
            <person name="Gandham S."/>
            <person name="Uppada J."/>
            <person name="Sasikala C."/>
            <person name="Venkata Ramana C."/>
        </authorList>
    </citation>
    <scope>NUCLEOTIDE SEQUENCE [LARGE SCALE GENOMIC DNA]</scope>
    <source>
        <strain evidence="1 2">JC619</strain>
    </source>
</reference>
<sequence>MSELVEFDNFAQVEMLLRAGMELKFELSDDTDVLNGSPVYASALNRLREGLISGLRSSSTPGRAQKQADWYRLSQHQHRWRIIAHRAAMHPRWRDLTEAEMRHWVETLAAPLTVDDRALEAIKAAVEKMLDGD</sequence>